<feature type="transmembrane region" description="Helical" evidence="6">
    <location>
        <begin position="223"/>
        <end position="243"/>
    </location>
</feature>
<sequence>MTTATTQAGRKPGPITAVLHRLPRYGLVLVGIVLVLVFSALRPDSFPTAANFDAIVGNKTIDAFLALAVMVPMVTKNFDLSCGYGMGLTYVLTISLQTKFGLPWPVAILIVLLVGLVLGLVNGLLVEFGQIDSFIATLGTGTVVYAITLWHTKGQQVTGDLAPGFQKVDSAKILGLHAPTFYLIIVAVVMWLAFEFLPIGRYLYAVGANRRAAELNGIRAGRYIIGAFVTSGLLTAVAGVLLASRLQVGQSNVGLDYLLPAFVGALLGSTTIHSGRVNVWGTVVAVAVLAIGISGIQQLGSSFFVEPLFNGLTLIAAVGFAGYTVRRKVRVRRKQEEALHRQSADAPPAVPAN</sequence>
<gene>
    <name evidence="7" type="ORF">Pfl04_48410</name>
</gene>
<dbReference type="GO" id="GO:0022857">
    <property type="term" value="F:transmembrane transporter activity"/>
    <property type="evidence" value="ECO:0007669"/>
    <property type="project" value="InterPro"/>
</dbReference>
<keyword evidence="2" id="KW-1003">Cell membrane</keyword>
<keyword evidence="3 6" id="KW-0812">Transmembrane</keyword>
<keyword evidence="8" id="KW-1185">Reference proteome</keyword>
<reference evidence="7" key="1">
    <citation type="submission" date="2021-01" db="EMBL/GenBank/DDBJ databases">
        <title>Whole genome shotgun sequence of Planosporangium flavigriseum NBRC 105377.</title>
        <authorList>
            <person name="Komaki H."/>
            <person name="Tamura T."/>
        </authorList>
    </citation>
    <scope>NUCLEOTIDE SEQUENCE</scope>
    <source>
        <strain evidence="7">NBRC 105377</strain>
    </source>
</reference>
<evidence type="ECO:0000313" key="8">
    <source>
        <dbReference type="Proteomes" id="UP000653674"/>
    </source>
</evidence>
<feature type="transmembrane region" description="Helical" evidence="6">
    <location>
        <begin position="308"/>
        <end position="325"/>
    </location>
</feature>
<evidence type="ECO:0000256" key="2">
    <source>
        <dbReference type="ARBA" id="ARBA00022475"/>
    </source>
</evidence>
<dbReference type="InterPro" id="IPR001851">
    <property type="entry name" value="ABC_transp_permease"/>
</dbReference>
<evidence type="ECO:0000256" key="4">
    <source>
        <dbReference type="ARBA" id="ARBA00022989"/>
    </source>
</evidence>
<protein>
    <submittedName>
        <fullName evidence="7">Sugar ABC transporter permease</fullName>
    </submittedName>
</protein>
<dbReference type="PANTHER" id="PTHR32196">
    <property type="entry name" value="ABC TRANSPORTER PERMEASE PROTEIN YPHD-RELATED-RELATED"/>
    <property type="match status" value="1"/>
</dbReference>
<dbReference type="Pfam" id="PF02653">
    <property type="entry name" value="BPD_transp_2"/>
    <property type="match status" value="1"/>
</dbReference>
<keyword evidence="4 6" id="KW-1133">Transmembrane helix</keyword>
<keyword evidence="5 6" id="KW-0472">Membrane</keyword>
<dbReference type="RefSeq" id="WP_168080049.1">
    <property type="nucleotide sequence ID" value="NZ_BAAAQJ010000033.1"/>
</dbReference>
<dbReference type="GO" id="GO:0005886">
    <property type="term" value="C:plasma membrane"/>
    <property type="evidence" value="ECO:0007669"/>
    <property type="project" value="UniProtKB-SubCell"/>
</dbReference>
<organism evidence="7 8">
    <name type="scientific">Planosporangium flavigriseum</name>
    <dbReference type="NCBI Taxonomy" id="373681"/>
    <lineage>
        <taxon>Bacteria</taxon>
        <taxon>Bacillati</taxon>
        <taxon>Actinomycetota</taxon>
        <taxon>Actinomycetes</taxon>
        <taxon>Micromonosporales</taxon>
        <taxon>Micromonosporaceae</taxon>
        <taxon>Planosporangium</taxon>
    </lineage>
</organism>
<comment type="caution">
    <text evidence="7">The sequence shown here is derived from an EMBL/GenBank/DDBJ whole genome shotgun (WGS) entry which is preliminary data.</text>
</comment>
<feature type="transmembrane region" description="Helical" evidence="6">
    <location>
        <begin position="255"/>
        <end position="272"/>
    </location>
</feature>
<dbReference type="Proteomes" id="UP000653674">
    <property type="component" value="Unassembled WGS sequence"/>
</dbReference>
<name>A0A8J3LPF6_9ACTN</name>
<feature type="transmembrane region" description="Helical" evidence="6">
    <location>
        <begin position="181"/>
        <end position="203"/>
    </location>
</feature>
<feature type="transmembrane region" description="Helical" evidence="6">
    <location>
        <begin position="102"/>
        <end position="126"/>
    </location>
</feature>
<dbReference type="AlphaFoldDB" id="A0A8J3LPF6"/>
<accession>A0A8J3LPF6</accession>
<feature type="transmembrane region" description="Helical" evidence="6">
    <location>
        <begin position="279"/>
        <end position="296"/>
    </location>
</feature>
<comment type="subcellular location">
    <subcellularLocation>
        <location evidence="1">Cell membrane</location>
        <topology evidence="1">Multi-pass membrane protein</topology>
    </subcellularLocation>
</comment>
<evidence type="ECO:0000256" key="6">
    <source>
        <dbReference type="SAM" id="Phobius"/>
    </source>
</evidence>
<feature type="transmembrane region" description="Helical" evidence="6">
    <location>
        <begin position="22"/>
        <end position="41"/>
    </location>
</feature>
<evidence type="ECO:0000256" key="1">
    <source>
        <dbReference type="ARBA" id="ARBA00004651"/>
    </source>
</evidence>
<evidence type="ECO:0000256" key="3">
    <source>
        <dbReference type="ARBA" id="ARBA00022692"/>
    </source>
</evidence>
<feature type="transmembrane region" description="Helical" evidence="6">
    <location>
        <begin position="133"/>
        <end position="151"/>
    </location>
</feature>
<evidence type="ECO:0000256" key="5">
    <source>
        <dbReference type="ARBA" id="ARBA00023136"/>
    </source>
</evidence>
<proteinExistence type="predicted"/>
<dbReference type="CDD" id="cd06579">
    <property type="entry name" value="TM_PBP1_transp_AraH_like"/>
    <property type="match status" value="1"/>
</dbReference>
<dbReference type="PANTHER" id="PTHR32196:SF72">
    <property type="entry name" value="RIBOSE IMPORT PERMEASE PROTEIN RBSC"/>
    <property type="match status" value="1"/>
</dbReference>
<dbReference type="EMBL" id="BONU01000055">
    <property type="protein sequence ID" value="GIG76437.1"/>
    <property type="molecule type" value="Genomic_DNA"/>
</dbReference>
<evidence type="ECO:0000313" key="7">
    <source>
        <dbReference type="EMBL" id="GIG76437.1"/>
    </source>
</evidence>